<organism evidence="2 3">
    <name type="scientific">Lophiotrema nucula</name>
    <dbReference type="NCBI Taxonomy" id="690887"/>
    <lineage>
        <taxon>Eukaryota</taxon>
        <taxon>Fungi</taxon>
        <taxon>Dikarya</taxon>
        <taxon>Ascomycota</taxon>
        <taxon>Pezizomycotina</taxon>
        <taxon>Dothideomycetes</taxon>
        <taxon>Pleosporomycetidae</taxon>
        <taxon>Pleosporales</taxon>
        <taxon>Lophiotremataceae</taxon>
        <taxon>Lophiotrema</taxon>
    </lineage>
</organism>
<proteinExistence type="predicted"/>
<dbReference type="Proteomes" id="UP000799770">
    <property type="component" value="Unassembled WGS sequence"/>
</dbReference>
<dbReference type="OrthoDB" id="5383526at2759"/>
<evidence type="ECO:0000313" key="2">
    <source>
        <dbReference type="EMBL" id="KAF2113901.1"/>
    </source>
</evidence>
<feature type="signal peptide" evidence="1">
    <location>
        <begin position="1"/>
        <end position="16"/>
    </location>
</feature>
<protein>
    <recommendedName>
        <fullName evidence="4">Hydrophobin</fullName>
    </recommendedName>
</protein>
<reference evidence="2" key="1">
    <citation type="journal article" date="2020" name="Stud. Mycol.">
        <title>101 Dothideomycetes genomes: a test case for predicting lifestyles and emergence of pathogens.</title>
        <authorList>
            <person name="Haridas S."/>
            <person name="Albert R."/>
            <person name="Binder M."/>
            <person name="Bloem J."/>
            <person name="Labutti K."/>
            <person name="Salamov A."/>
            <person name="Andreopoulos B."/>
            <person name="Baker S."/>
            <person name="Barry K."/>
            <person name="Bills G."/>
            <person name="Bluhm B."/>
            <person name="Cannon C."/>
            <person name="Castanera R."/>
            <person name="Culley D."/>
            <person name="Daum C."/>
            <person name="Ezra D."/>
            <person name="Gonzalez J."/>
            <person name="Henrissat B."/>
            <person name="Kuo A."/>
            <person name="Liang C."/>
            <person name="Lipzen A."/>
            <person name="Lutzoni F."/>
            <person name="Magnuson J."/>
            <person name="Mondo S."/>
            <person name="Nolan M."/>
            <person name="Ohm R."/>
            <person name="Pangilinan J."/>
            <person name="Park H.-J."/>
            <person name="Ramirez L."/>
            <person name="Alfaro M."/>
            <person name="Sun H."/>
            <person name="Tritt A."/>
            <person name="Yoshinaga Y."/>
            <person name="Zwiers L.-H."/>
            <person name="Turgeon B."/>
            <person name="Goodwin S."/>
            <person name="Spatafora J."/>
            <person name="Crous P."/>
            <person name="Grigoriev I."/>
        </authorList>
    </citation>
    <scope>NUCLEOTIDE SEQUENCE</scope>
    <source>
        <strain evidence="2">CBS 627.86</strain>
    </source>
</reference>
<name>A0A6A5Z6D6_9PLEO</name>
<accession>A0A6A5Z6D6</accession>
<feature type="chain" id="PRO_5025578539" description="Hydrophobin" evidence="1">
    <location>
        <begin position="17"/>
        <end position="151"/>
    </location>
</feature>
<evidence type="ECO:0000256" key="1">
    <source>
        <dbReference type="SAM" id="SignalP"/>
    </source>
</evidence>
<evidence type="ECO:0008006" key="4">
    <source>
        <dbReference type="Google" id="ProtNLM"/>
    </source>
</evidence>
<keyword evidence="3" id="KW-1185">Reference proteome</keyword>
<dbReference type="AlphaFoldDB" id="A0A6A5Z6D6"/>
<keyword evidence="1" id="KW-0732">Signal</keyword>
<evidence type="ECO:0000313" key="3">
    <source>
        <dbReference type="Proteomes" id="UP000799770"/>
    </source>
</evidence>
<dbReference type="EMBL" id="ML977326">
    <property type="protein sequence ID" value="KAF2113901.1"/>
    <property type="molecule type" value="Genomic_DNA"/>
</dbReference>
<gene>
    <name evidence="2" type="ORF">BDV96DRAFT_661126</name>
</gene>
<sequence length="151" mass="16378">MRYFQILLSLAAAASAVDVRFHSNNGCSGTTIQCGNLGPDSCCGLDNAAFKSMGFDAIPLDWSIETRSYNLGRCSHLRLLLPPQHTAHVCHDSGDDIARYTGGGYGFRNRKVDACGDGQECKTSQKPDTLILEEGQKYAVTDMGDDLLNEL</sequence>